<gene>
    <name evidence="1" type="ORF">V1525DRAFT_104298</name>
</gene>
<reference evidence="2" key="1">
    <citation type="journal article" date="2024" name="Front. Bioeng. Biotechnol.">
        <title>Genome-scale model development and genomic sequencing of the oleaginous clade Lipomyces.</title>
        <authorList>
            <person name="Czajka J.J."/>
            <person name="Han Y."/>
            <person name="Kim J."/>
            <person name="Mondo S.J."/>
            <person name="Hofstad B.A."/>
            <person name="Robles A."/>
            <person name="Haridas S."/>
            <person name="Riley R."/>
            <person name="LaButti K."/>
            <person name="Pangilinan J."/>
            <person name="Andreopoulos W."/>
            <person name="Lipzen A."/>
            <person name="Yan J."/>
            <person name="Wang M."/>
            <person name="Ng V."/>
            <person name="Grigoriev I.V."/>
            <person name="Spatafora J.W."/>
            <person name="Magnuson J.K."/>
            <person name="Baker S.E."/>
            <person name="Pomraning K.R."/>
        </authorList>
    </citation>
    <scope>NUCLEOTIDE SEQUENCE [LARGE SCALE GENOMIC DNA]</scope>
    <source>
        <strain evidence="2">CBS 7786</strain>
    </source>
</reference>
<protein>
    <submittedName>
        <fullName evidence="1">Uncharacterized protein</fullName>
    </submittedName>
</protein>
<organism evidence="1 2">
    <name type="scientific">Lipomyces kononenkoae</name>
    <name type="common">Yeast</name>
    <dbReference type="NCBI Taxonomy" id="34357"/>
    <lineage>
        <taxon>Eukaryota</taxon>
        <taxon>Fungi</taxon>
        <taxon>Dikarya</taxon>
        <taxon>Ascomycota</taxon>
        <taxon>Saccharomycotina</taxon>
        <taxon>Lipomycetes</taxon>
        <taxon>Lipomycetales</taxon>
        <taxon>Lipomycetaceae</taxon>
        <taxon>Lipomyces</taxon>
    </lineage>
</organism>
<keyword evidence="2" id="KW-1185">Reference proteome</keyword>
<dbReference type="EMBL" id="MU971355">
    <property type="protein sequence ID" value="KAK9238532.1"/>
    <property type="molecule type" value="Genomic_DNA"/>
</dbReference>
<sequence>MASGTDGQYPPSSPPVPAPAQRALLPSFEPSPSSVVSGRKSASLSPSRHRTASRKRARGDGPLDDHGLTHSRQRVPAFDDDDAEEDDIASRLPRLQTFYPTPAPTSSASLNTSSSPSKVIRAQTNDVVVDQDEEDNTFLDHDDDARQQSIIRAPLSTVALARVPRNGAELTLGRSSNSSSIVLSRTNKLISRVHVATRYVASTNAIEVRCLGWNGACVGTPTEEYALAKGTSVEISADVNIIIDVCGERARVEVVADAEDDETDEEVFVSEKASHSTVSDRDESPDAENDSKVGFKIWEDKEENIGKTVDKKENIPLASSKSATHTADTTAAQSPAQSATPAAMQTEGQTITASAVSPPPDTRVASPAPVPTGESGRRPDSCEPETDLNKLKIHIIAHLAYSRLASTPLSELRSSLPITASLPAEILRTIIKSIACVGVIQRQGKDASGKRLEEQYYYIPENDEDEHRRAAVEELRGHGGIRSCRKVHKQYFWRKPALK</sequence>
<comment type="caution">
    <text evidence="1">The sequence shown here is derived from an EMBL/GenBank/DDBJ whole genome shotgun (WGS) entry which is preliminary data.</text>
</comment>
<accession>A0ACC3T3R1</accession>
<name>A0ACC3T3R1_LIPKO</name>
<evidence type="ECO:0000313" key="1">
    <source>
        <dbReference type="EMBL" id="KAK9238532.1"/>
    </source>
</evidence>
<dbReference type="Proteomes" id="UP001433508">
    <property type="component" value="Unassembled WGS sequence"/>
</dbReference>
<proteinExistence type="predicted"/>
<evidence type="ECO:0000313" key="2">
    <source>
        <dbReference type="Proteomes" id="UP001433508"/>
    </source>
</evidence>